<gene>
    <name evidence="1" type="ORF">HOV93_25120</name>
</gene>
<evidence type="ECO:0000313" key="2">
    <source>
        <dbReference type="Proteomes" id="UP000551616"/>
    </source>
</evidence>
<protein>
    <recommendedName>
        <fullName evidence="3">Carboxypeptidase regulatory-like domain-containing protein</fullName>
    </recommendedName>
</protein>
<sequence length="189" mass="20431">MAARRSPPNNPLSIPWLRFNFTKDWTMVETNSLEPASHRVGRACSSIIATFGILATFALCVGCSGGDGTARNRVSGTVTLDGQPIPNGMITFEPDFNKGHTGPQGIARIRDGRFDTNTEGGRGIIGGPHRVRIEGYRGEVVDPESADPSESSSIEVLVDNYKTEVDLPMEDATHDFAITSDELQRPSGR</sequence>
<keyword evidence="2" id="KW-1185">Reference proteome</keyword>
<evidence type="ECO:0008006" key="3">
    <source>
        <dbReference type="Google" id="ProtNLM"/>
    </source>
</evidence>
<dbReference type="Proteomes" id="UP000551616">
    <property type="component" value="Unassembled WGS sequence"/>
</dbReference>
<dbReference type="AlphaFoldDB" id="A0A7V8V5I8"/>
<evidence type="ECO:0000313" key="1">
    <source>
        <dbReference type="EMBL" id="MBA2115338.1"/>
    </source>
</evidence>
<name>A0A7V8V5I8_9BACT</name>
<organism evidence="1 2">
    <name type="scientific">Bremerella alba</name>
    <dbReference type="NCBI Taxonomy" id="980252"/>
    <lineage>
        <taxon>Bacteria</taxon>
        <taxon>Pseudomonadati</taxon>
        <taxon>Planctomycetota</taxon>
        <taxon>Planctomycetia</taxon>
        <taxon>Pirellulales</taxon>
        <taxon>Pirellulaceae</taxon>
        <taxon>Bremerella</taxon>
    </lineage>
</organism>
<comment type="caution">
    <text evidence="1">The sequence shown here is derived from an EMBL/GenBank/DDBJ whole genome shotgun (WGS) entry which is preliminary data.</text>
</comment>
<accession>A0A7V8V5I8</accession>
<proteinExistence type="predicted"/>
<reference evidence="1 2" key="1">
    <citation type="submission" date="2020-05" db="EMBL/GenBank/DDBJ databases">
        <title>Bremerella alba sp. nov., a novel planctomycete isolated from the surface of the macroalga Fucus spiralis.</title>
        <authorList>
            <person name="Godinho O."/>
            <person name="Botelho R."/>
            <person name="Albuquerque L."/>
            <person name="Wiegand S."/>
            <person name="Da Costa M.S."/>
            <person name="Lobo-Da-Cunha A."/>
            <person name="Jogler C."/>
            <person name="Lage O.M."/>
        </authorList>
    </citation>
    <scope>NUCLEOTIDE SEQUENCE [LARGE SCALE GENOMIC DNA]</scope>
    <source>
        <strain evidence="1 2">FF15</strain>
    </source>
</reference>
<dbReference type="EMBL" id="JABRWO010000006">
    <property type="protein sequence ID" value="MBA2115338.1"/>
    <property type="molecule type" value="Genomic_DNA"/>
</dbReference>